<keyword evidence="2" id="KW-1185">Reference proteome</keyword>
<evidence type="ECO:0000313" key="1">
    <source>
        <dbReference type="EMBL" id="KAG9230869.1"/>
    </source>
</evidence>
<dbReference type="AlphaFoldDB" id="A0A9P7YBV7"/>
<sequence>MSTLTNVIGQLQPWPQFLRHRRSMEQVANVLSQNLLRLDVDSFHNQHLEWIECQAQPAELRALCDEVAMAMKHVLTRAQDLYQWVRSSQEEAVSMDVGGFLARVTIERVIVGFQKFQVVADNDRFLPEPNKTVVLTYLKAVLTLSVTLGGIFDSPWYEFCKEQMEELDSFVFDILEDYIIPPQNRAREAVIVHQSRVPESYLGNFPTRPVHVHNDSGYGPAIVRNELD</sequence>
<dbReference type="OrthoDB" id="10537781at2759"/>
<comment type="caution">
    <text evidence="1">The sequence shown here is derived from an EMBL/GenBank/DDBJ whole genome shotgun (WGS) entry which is preliminary data.</text>
</comment>
<gene>
    <name evidence="1" type="ORF">BJ875DRAFT_444621</name>
</gene>
<proteinExistence type="predicted"/>
<dbReference type="Proteomes" id="UP000824998">
    <property type="component" value="Unassembled WGS sequence"/>
</dbReference>
<evidence type="ECO:0000313" key="2">
    <source>
        <dbReference type="Proteomes" id="UP000824998"/>
    </source>
</evidence>
<organism evidence="1 2">
    <name type="scientific">Amylocarpus encephaloides</name>
    <dbReference type="NCBI Taxonomy" id="45428"/>
    <lineage>
        <taxon>Eukaryota</taxon>
        <taxon>Fungi</taxon>
        <taxon>Dikarya</taxon>
        <taxon>Ascomycota</taxon>
        <taxon>Pezizomycotina</taxon>
        <taxon>Leotiomycetes</taxon>
        <taxon>Helotiales</taxon>
        <taxon>Helotiales incertae sedis</taxon>
        <taxon>Amylocarpus</taxon>
    </lineage>
</organism>
<dbReference type="EMBL" id="MU251639">
    <property type="protein sequence ID" value="KAG9230869.1"/>
    <property type="molecule type" value="Genomic_DNA"/>
</dbReference>
<accession>A0A9P7YBV7</accession>
<reference evidence="1" key="1">
    <citation type="journal article" date="2021" name="IMA Fungus">
        <title>Genomic characterization of three marine fungi, including Emericellopsis atlantica sp. nov. with signatures of a generalist lifestyle and marine biomass degradation.</title>
        <authorList>
            <person name="Hagestad O.C."/>
            <person name="Hou L."/>
            <person name="Andersen J.H."/>
            <person name="Hansen E.H."/>
            <person name="Altermark B."/>
            <person name="Li C."/>
            <person name="Kuhnert E."/>
            <person name="Cox R.J."/>
            <person name="Crous P.W."/>
            <person name="Spatafora J.W."/>
            <person name="Lail K."/>
            <person name="Amirebrahimi M."/>
            <person name="Lipzen A."/>
            <person name="Pangilinan J."/>
            <person name="Andreopoulos W."/>
            <person name="Hayes R.D."/>
            <person name="Ng V."/>
            <person name="Grigoriev I.V."/>
            <person name="Jackson S.A."/>
            <person name="Sutton T.D.S."/>
            <person name="Dobson A.D.W."/>
            <person name="Rama T."/>
        </authorList>
    </citation>
    <scope>NUCLEOTIDE SEQUENCE</scope>
    <source>
        <strain evidence="1">TRa018bII</strain>
    </source>
</reference>
<protein>
    <submittedName>
        <fullName evidence="1">Uncharacterized protein</fullName>
    </submittedName>
</protein>
<name>A0A9P7YBV7_9HELO</name>